<keyword evidence="1" id="KW-0479">Metal-binding</keyword>
<keyword evidence="1" id="KW-0863">Zinc-finger</keyword>
<dbReference type="InterPro" id="IPR036236">
    <property type="entry name" value="Znf_C2H2_sf"/>
</dbReference>
<dbReference type="EMBL" id="KZ679011">
    <property type="protein sequence ID" value="PSS18306.1"/>
    <property type="molecule type" value="Genomic_DNA"/>
</dbReference>
<gene>
    <name evidence="4" type="ORF">M430DRAFT_101797</name>
</gene>
<dbReference type="GO" id="GO:0006357">
    <property type="term" value="P:regulation of transcription by RNA polymerase II"/>
    <property type="evidence" value="ECO:0007669"/>
    <property type="project" value="TreeGrafter"/>
</dbReference>
<keyword evidence="5" id="KW-1185">Reference proteome</keyword>
<reference evidence="4 5" key="1">
    <citation type="journal article" date="2018" name="New Phytol.">
        <title>Comparative genomics and transcriptomics depict ericoid mycorrhizal fungi as versatile saprotrophs and plant mutualists.</title>
        <authorList>
            <person name="Martino E."/>
            <person name="Morin E."/>
            <person name="Grelet G.A."/>
            <person name="Kuo A."/>
            <person name="Kohler A."/>
            <person name="Daghino S."/>
            <person name="Barry K.W."/>
            <person name="Cichocki N."/>
            <person name="Clum A."/>
            <person name="Dockter R.B."/>
            <person name="Hainaut M."/>
            <person name="Kuo R.C."/>
            <person name="LaButti K."/>
            <person name="Lindahl B.D."/>
            <person name="Lindquist E.A."/>
            <person name="Lipzen A."/>
            <person name="Khouja H.R."/>
            <person name="Magnuson J."/>
            <person name="Murat C."/>
            <person name="Ohm R.A."/>
            <person name="Singer S.W."/>
            <person name="Spatafora J.W."/>
            <person name="Wang M."/>
            <person name="Veneault-Fourrey C."/>
            <person name="Henrissat B."/>
            <person name="Grigoriev I.V."/>
            <person name="Martin F.M."/>
            <person name="Perotto S."/>
        </authorList>
    </citation>
    <scope>NUCLEOTIDE SEQUENCE [LARGE SCALE GENOMIC DNA]</scope>
    <source>
        <strain evidence="4 5">ATCC 22711</strain>
    </source>
</reference>
<feature type="domain" description="C2H2-type" evidence="3">
    <location>
        <begin position="14"/>
        <end position="44"/>
    </location>
</feature>
<evidence type="ECO:0000313" key="5">
    <source>
        <dbReference type="Proteomes" id="UP000241818"/>
    </source>
</evidence>
<feature type="compositionally biased region" description="Basic residues" evidence="2">
    <location>
        <begin position="125"/>
        <end position="136"/>
    </location>
</feature>
<name>A0A2T3B172_AMORE</name>
<evidence type="ECO:0000259" key="3">
    <source>
        <dbReference type="PROSITE" id="PS50157"/>
    </source>
</evidence>
<dbReference type="InterPro" id="IPR051061">
    <property type="entry name" value="Zinc_finger_trans_reg"/>
</dbReference>
<dbReference type="AlphaFoldDB" id="A0A2T3B172"/>
<dbReference type="PANTHER" id="PTHR46179:SF19">
    <property type="entry name" value="C2H2 FINGER DOMAIN TRANSCRIPTION FACTOR (EUROFUNG)-RELATED"/>
    <property type="match status" value="1"/>
</dbReference>
<dbReference type="RefSeq" id="XP_024720658.1">
    <property type="nucleotide sequence ID" value="XM_024860745.1"/>
</dbReference>
<organism evidence="4 5">
    <name type="scientific">Amorphotheca resinae ATCC 22711</name>
    <dbReference type="NCBI Taxonomy" id="857342"/>
    <lineage>
        <taxon>Eukaryota</taxon>
        <taxon>Fungi</taxon>
        <taxon>Dikarya</taxon>
        <taxon>Ascomycota</taxon>
        <taxon>Pezizomycotina</taxon>
        <taxon>Leotiomycetes</taxon>
        <taxon>Helotiales</taxon>
        <taxon>Amorphothecaceae</taxon>
        <taxon>Amorphotheca</taxon>
    </lineage>
</organism>
<accession>A0A2T3B172</accession>
<dbReference type="Gene3D" id="3.30.160.60">
    <property type="entry name" value="Classic Zinc Finger"/>
    <property type="match status" value="2"/>
</dbReference>
<feature type="compositionally biased region" description="Basic and acidic residues" evidence="2">
    <location>
        <begin position="92"/>
        <end position="119"/>
    </location>
</feature>
<proteinExistence type="predicted"/>
<feature type="region of interest" description="Disordered" evidence="2">
    <location>
        <begin position="92"/>
        <end position="136"/>
    </location>
</feature>
<dbReference type="OrthoDB" id="6077919at2759"/>
<evidence type="ECO:0000313" key="4">
    <source>
        <dbReference type="EMBL" id="PSS18306.1"/>
    </source>
</evidence>
<dbReference type="GO" id="GO:0005634">
    <property type="term" value="C:nucleus"/>
    <property type="evidence" value="ECO:0007669"/>
    <property type="project" value="TreeGrafter"/>
</dbReference>
<dbReference type="STRING" id="857342.A0A2T3B172"/>
<dbReference type="InParanoid" id="A0A2T3B172"/>
<dbReference type="Proteomes" id="UP000241818">
    <property type="component" value="Unassembled WGS sequence"/>
</dbReference>
<sequence length="136" mass="15781">MSIDGITNPHVDGFKCTYLGCKDEPFPTQYQLNSHAKVHSSNRPHYCAVKDCPRSEGGAGFKRKNEMIRHGFIHDSLGYGCPFCPDRDHKFPRPDNLQRHVKVHHVDKDKNDQKLRDILGQRPNGHSKRRRRERPN</sequence>
<evidence type="ECO:0000256" key="2">
    <source>
        <dbReference type="SAM" id="MobiDB-lite"/>
    </source>
</evidence>
<dbReference type="InterPro" id="IPR013087">
    <property type="entry name" value="Znf_C2H2_type"/>
</dbReference>
<protein>
    <recommendedName>
        <fullName evidence="3">C2H2-type domain-containing protein</fullName>
    </recommendedName>
</protein>
<dbReference type="SUPFAM" id="SSF57667">
    <property type="entry name" value="beta-beta-alpha zinc fingers"/>
    <property type="match status" value="1"/>
</dbReference>
<dbReference type="PANTHER" id="PTHR46179">
    <property type="entry name" value="ZINC FINGER PROTEIN"/>
    <property type="match status" value="1"/>
</dbReference>
<dbReference type="GO" id="GO:0008270">
    <property type="term" value="F:zinc ion binding"/>
    <property type="evidence" value="ECO:0007669"/>
    <property type="project" value="UniProtKB-KW"/>
</dbReference>
<dbReference type="SMART" id="SM00355">
    <property type="entry name" value="ZnF_C2H2"/>
    <property type="match status" value="3"/>
</dbReference>
<dbReference type="GeneID" id="36568826"/>
<keyword evidence="1" id="KW-0862">Zinc</keyword>
<evidence type="ECO:0000256" key="1">
    <source>
        <dbReference type="PROSITE-ProRule" id="PRU00042"/>
    </source>
</evidence>
<dbReference type="PROSITE" id="PS50157">
    <property type="entry name" value="ZINC_FINGER_C2H2_2"/>
    <property type="match status" value="1"/>
</dbReference>